<proteinExistence type="predicted"/>
<feature type="transmembrane region" description="Helical" evidence="1">
    <location>
        <begin position="118"/>
        <end position="143"/>
    </location>
</feature>
<feature type="transmembrane region" description="Helical" evidence="1">
    <location>
        <begin position="412"/>
        <end position="438"/>
    </location>
</feature>
<accession>A0A380KVJ3</accession>
<feature type="transmembrane region" description="Helical" evidence="1">
    <location>
        <begin position="444"/>
        <end position="462"/>
    </location>
</feature>
<keyword evidence="1" id="KW-1133">Transmembrane helix</keyword>
<keyword evidence="1" id="KW-0812">Transmembrane</keyword>
<feature type="transmembrane region" description="Helical" evidence="1">
    <location>
        <begin position="158"/>
        <end position="180"/>
    </location>
</feature>
<name>A0A380KVJ3_9STRE</name>
<keyword evidence="3" id="KW-1185">Reference proteome</keyword>
<organism evidence="2 3">
    <name type="scientific">Streptococcus massiliensis</name>
    <dbReference type="NCBI Taxonomy" id="313439"/>
    <lineage>
        <taxon>Bacteria</taxon>
        <taxon>Bacillati</taxon>
        <taxon>Bacillota</taxon>
        <taxon>Bacilli</taxon>
        <taxon>Lactobacillales</taxon>
        <taxon>Streptococcaceae</taxon>
        <taxon>Streptococcus</taxon>
    </lineage>
</organism>
<dbReference type="STRING" id="1123307.GCA_000380065_01798"/>
<protein>
    <submittedName>
        <fullName evidence="2">ABC transporter membrane protein</fullName>
    </submittedName>
</protein>
<feature type="transmembrane region" description="Helical" evidence="1">
    <location>
        <begin position="519"/>
        <end position="539"/>
    </location>
</feature>
<dbReference type="Proteomes" id="UP000254634">
    <property type="component" value="Unassembled WGS sequence"/>
</dbReference>
<dbReference type="OrthoDB" id="2176387at2"/>
<feature type="transmembrane region" description="Helical" evidence="1">
    <location>
        <begin position="492"/>
        <end position="513"/>
    </location>
</feature>
<reference evidence="2" key="1">
    <citation type="submission" date="2018-06" db="EMBL/GenBank/DDBJ databases">
        <authorList>
            <consortium name="Pathogen Informatics"/>
            <person name="Doyle S."/>
        </authorList>
    </citation>
    <scope>NUCLEOTIDE SEQUENCE [LARGE SCALE GENOMIC DNA]</scope>
    <source>
        <strain evidence="2">NCTC13765</strain>
    </source>
</reference>
<feature type="transmembrane region" description="Helical" evidence="1">
    <location>
        <begin position="192"/>
        <end position="212"/>
    </location>
</feature>
<feature type="transmembrane region" description="Helical" evidence="1">
    <location>
        <begin position="246"/>
        <end position="268"/>
    </location>
</feature>
<sequence length="550" mass="61371">MRLSAVKKLVNTNLIYTAQPASLAKWRKQQLKNPNRKIDIGRKIAMPHLFGAALYVFLFVGMGALNPYEKSPGLFSNMILFFALFGLSQGFLSFYNVFYESKDLESYMPLAFTEGEVLLGKSVSVLLTMIIALFPIIGLFVLLQVKLGNNILLAIPEVLISIFLLITVTLGGTVVLVHSFTKTSLFRQHKKFWTNVLVGLSTLMMIGAIFYVNFSNNAHLATDDITTVGVTFPPARIFYDIAANPFAASTLLNLLGWLLVSAAIAFLLKYKVAKEFYQAAAETSNIVSVKKRVGKAKTRRHDGSKSFANFVWSYQWGLVSEGSILAQTVLMAALLPFIFASGFLIPLLQKGDRVQMILHSHPTMILPFFVAGLAFGAMNSSQSLMAVGISLERENFDYLKVLPFDMRYFLTLKFWILFAIQATLPILLFIAMGIWMGAPWYQTLFINVGWFISAYITSVHLYKRDHKLFVSNWSNVTELFTRETSTMRTLQMIVVLILGIALIVGSGALALLAPTALSYAVFILLLLVTIGLSLFVHIYKFKPFVASIQE</sequence>
<dbReference type="EMBL" id="UHFR01000005">
    <property type="protein sequence ID" value="SUN75942.1"/>
    <property type="molecule type" value="Genomic_DNA"/>
</dbReference>
<gene>
    <name evidence="2" type="ORF">NCTC13765_00385</name>
</gene>
<feature type="transmembrane region" description="Helical" evidence="1">
    <location>
        <begin position="324"/>
        <end position="345"/>
    </location>
</feature>
<dbReference type="RefSeq" id="WP_018372513.1">
    <property type="nucleotide sequence ID" value="NZ_UHFR01000005.1"/>
</dbReference>
<feature type="transmembrane region" description="Helical" evidence="1">
    <location>
        <begin position="365"/>
        <end position="391"/>
    </location>
</feature>
<evidence type="ECO:0000313" key="2">
    <source>
        <dbReference type="EMBL" id="SUN75942.1"/>
    </source>
</evidence>
<dbReference type="AlphaFoldDB" id="A0A380KVJ3"/>
<evidence type="ECO:0000256" key="1">
    <source>
        <dbReference type="SAM" id="Phobius"/>
    </source>
</evidence>
<evidence type="ECO:0000313" key="3">
    <source>
        <dbReference type="Proteomes" id="UP000254634"/>
    </source>
</evidence>
<feature type="transmembrane region" description="Helical" evidence="1">
    <location>
        <begin position="44"/>
        <end position="66"/>
    </location>
</feature>
<feature type="transmembrane region" description="Helical" evidence="1">
    <location>
        <begin position="78"/>
        <end position="98"/>
    </location>
</feature>
<keyword evidence="1" id="KW-0472">Membrane</keyword>